<accession>A0A2Z4FHX4</accession>
<dbReference type="EMBL" id="CP030032">
    <property type="protein sequence ID" value="AWV88601.1"/>
    <property type="molecule type" value="Genomic_DNA"/>
</dbReference>
<sequence length="136" mass="15964">MSFTRLRYHIVFATKKRVRWIRPEVEAFLYPVMVKIGRSLTGQIIRLGGVEDHVHVICALPPNICVEDFVRDLKSRSSCAVRAHFKNLYGFRWQDEFGAFSLNPNDMGGIIAYVENQKRHHSNHQTREIWERHCRG</sequence>
<dbReference type="SMART" id="SM01321">
    <property type="entry name" value="Y1_Tnp"/>
    <property type="match status" value="1"/>
</dbReference>
<dbReference type="PANTHER" id="PTHR33360">
    <property type="entry name" value="TRANSPOSASE FOR INSERTION SEQUENCE ELEMENT IS200"/>
    <property type="match status" value="1"/>
</dbReference>
<protein>
    <submittedName>
        <fullName evidence="1">IS200/IS605 family transposase</fullName>
    </submittedName>
</protein>
<dbReference type="SUPFAM" id="SSF143422">
    <property type="entry name" value="Transposase IS200-like"/>
    <property type="match status" value="1"/>
</dbReference>
<dbReference type="GO" id="GO:0006313">
    <property type="term" value="P:DNA transposition"/>
    <property type="evidence" value="ECO:0007669"/>
    <property type="project" value="InterPro"/>
</dbReference>
<dbReference type="KEGG" id="bsed:DN745_04320"/>
<proteinExistence type="predicted"/>
<dbReference type="InterPro" id="IPR002686">
    <property type="entry name" value="Transposase_17"/>
</dbReference>
<dbReference type="Gene3D" id="3.30.70.1290">
    <property type="entry name" value="Transposase IS200-like"/>
    <property type="match status" value="1"/>
</dbReference>
<dbReference type="RefSeq" id="WP_111332490.1">
    <property type="nucleotide sequence ID" value="NZ_CP030032.1"/>
</dbReference>
<dbReference type="NCBIfam" id="NF033573">
    <property type="entry name" value="transpos_IS200"/>
    <property type="match status" value="1"/>
</dbReference>
<name>A0A2Z4FHX4_9DELT</name>
<dbReference type="Proteomes" id="UP000249799">
    <property type="component" value="Chromosome"/>
</dbReference>
<dbReference type="InterPro" id="IPR036515">
    <property type="entry name" value="Transposase_17_sf"/>
</dbReference>
<dbReference type="PANTHER" id="PTHR33360:SF2">
    <property type="entry name" value="TRANSPOSASE FOR INSERTION SEQUENCE ELEMENT IS200"/>
    <property type="match status" value="1"/>
</dbReference>
<dbReference type="Pfam" id="PF01797">
    <property type="entry name" value="Y1_Tnp"/>
    <property type="match status" value="1"/>
</dbReference>
<gene>
    <name evidence="1" type="primary">tnpA</name>
    <name evidence="1" type="ORF">DN745_04320</name>
</gene>
<evidence type="ECO:0000313" key="1">
    <source>
        <dbReference type="EMBL" id="AWV88601.1"/>
    </source>
</evidence>
<dbReference type="GO" id="GO:0003677">
    <property type="term" value="F:DNA binding"/>
    <property type="evidence" value="ECO:0007669"/>
    <property type="project" value="InterPro"/>
</dbReference>
<organism evidence="1 2">
    <name type="scientific">Bradymonas sediminis</name>
    <dbReference type="NCBI Taxonomy" id="1548548"/>
    <lineage>
        <taxon>Bacteria</taxon>
        <taxon>Deltaproteobacteria</taxon>
        <taxon>Bradymonadales</taxon>
        <taxon>Bradymonadaceae</taxon>
        <taxon>Bradymonas</taxon>
    </lineage>
</organism>
<evidence type="ECO:0000313" key="2">
    <source>
        <dbReference type="Proteomes" id="UP000249799"/>
    </source>
</evidence>
<reference evidence="1 2" key="1">
    <citation type="submission" date="2018-06" db="EMBL/GenBank/DDBJ databases">
        <title>Lujinxingia sediminis gen. nov. sp. nov., a new facultative anaerobic member of the class Deltaproteobacteria, and proposal of Lujinxingaceae fam. nov.</title>
        <authorList>
            <person name="Guo L.-Y."/>
            <person name="Li C.-M."/>
            <person name="Wang S."/>
            <person name="Du Z.-J."/>
        </authorList>
    </citation>
    <scope>NUCLEOTIDE SEQUENCE [LARGE SCALE GENOMIC DNA]</scope>
    <source>
        <strain evidence="1 2">FA350</strain>
    </source>
</reference>
<dbReference type="GO" id="GO:0004803">
    <property type="term" value="F:transposase activity"/>
    <property type="evidence" value="ECO:0007669"/>
    <property type="project" value="InterPro"/>
</dbReference>
<keyword evidence="2" id="KW-1185">Reference proteome</keyword>
<dbReference type="OrthoDB" id="9798161at2"/>
<dbReference type="AlphaFoldDB" id="A0A2Z4FHX4"/>